<sequence length="342" mass="39365">MIFSLKRGFACIQCIIPVFSKANRMKICIAHWYPWHHWIDRRRVNGYYHIPDKYPFDIPIIWPYPLSPTGPSLMYLGHSIVQSSTAYIFGASICLRPFLTQSHCQYTQNTHLTPTLSNIMMIGSILSPLKQCWKSMNKSGRSNKQNVAVLDDAGKEPHAEGVVKLAYPNKAFPMGKPAFMHHIFLFSFSSMFTNGFSVFKKTHSLHGFFFLGIKSLGVEWIWGYLYCSGGWMLDKTKAINSFSLLSSPNLNHVVPQLEIFSDEFFISKKKRERTRTLLPTPPAKKKERETHRSWTLKSHLIALSAFPKLYINKVSIKQSPIYKISENDVKAYRNQSSHILRP</sequence>
<dbReference type="AlphaFoldDB" id="A0A0L6V6S5"/>
<dbReference type="VEuPathDB" id="FungiDB:VP01_238g3"/>
<evidence type="ECO:0000313" key="2">
    <source>
        <dbReference type="Proteomes" id="UP000037035"/>
    </source>
</evidence>
<reference evidence="1 2" key="1">
    <citation type="submission" date="2015-08" db="EMBL/GenBank/DDBJ databases">
        <title>Next Generation Sequencing and Analysis of the Genome of Puccinia sorghi L Schw, the Causal Agent of Maize Common Rust.</title>
        <authorList>
            <person name="Rochi L."/>
            <person name="Burguener G."/>
            <person name="Darino M."/>
            <person name="Turjanski A."/>
            <person name="Kreff E."/>
            <person name="Dieguez M.J."/>
            <person name="Sacco F."/>
        </authorList>
    </citation>
    <scope>NUCLEOTIDE SEQUENCE [LARGE SCALE GENOMIC DNA]</scope>
    <source>
        <strain evidence="1 2">RO10H11247</strain>
    </source>
</reference>
<accession>A0A0L6V6S5</accession>
<dbReference type="EMBL" id="LAVV01007269">
    <property type="protein sequence ID" value="KNZ56496.1"/>
    <property type="molecule type" value="Genomic_DNA"/>
</dbReference>
<protein>
    <submittedName>
        <fullName evidence="1">Uncharacterized protein</fullName>
    </submittedName>
</protein>
<name>A0A0L6V6S5_9BASI</name>
<proteinExistence type="predicted"/>
<organism evidence="1 2">
    <name type="scientific">Puccinia sorghi</name>
    <dbReference type="NCBI Taxonomy" id="27349"/>
    <lineage>
        <taxon>Eukaryota</taxon>
        <taxon>Fungi</taxon>
        <taxon>Dikarya</taxon>
        <taxon>Basidiomycota</taxon>
        <taxon>Pucciniomycotina</taxon>
        <taxon>Pucciniomycetes</taxon>
        <taxon>Pucciniales</taxon>
        <taxon>Pucciniaceae</taxon>
        <taxon>Puccinia</taxon>
    </lineage>
</organism>
<keyword evidence="2" id="KW-1185">Reference proteome</keyword>
<gene>
    <name evidence="1" type="ORF">VP01_238g3</name>
</gene>
<evidence type="ECO:0000313" key="1">
    <source>
        <dbReference type="EMBL" id="KNZ56496.1"/>
    </source>
</evidence>
<comment type="caution">
    <text evidence="1">The sequence shown here is derived from an EMBL/GenBank/DDBJ whole genome shotgun (WGS) entry which is preliminary data.</text>
</comment>
<dbReference type="Proteomes" id="UP000037035">
    <property type="component" value="Unassembled WGS sequence"/>
</dbReference>